<reference evidence="2" key="1">
    <citation type="submission" date="2019-08" db="EMBL/GenBank/DDBJ databases">
        <authorList>
            <person name="Kucharzyk K."/>
            <person name="Murdoch R.W."/>
            <person name="Higgins S."/>
            <person name="Loffler F."/>
        </authorList>
    </citation>
    <scope>NUCLEOTIDE SEQUENCE</scope>
</reference>
<evidence type="ECO:0000313" key="2">
    <source>
        <dbReference type="EMBL" id="MPN10604.1"/>
    </source>
</evidence>
<feature type="domain" description="PASTA" evidence="1">
    <location>
        <begin position="1"/>
        <end position="48"/>
    </location>
</feature>
<dbReference type="CDD" id="cd06575">
    <property type="entry name" value="PASTA_Pbp2x-like_2"/>
    <property type="match status" value="1"/>
</dbReference>
<dbReference type="PROSITE" id="PS51178">
    <property type="entry name" value="PASTA"/>
    <property type="match status" value="1"/>
</dbReference>
<dbReference type="InterPro" id="IPR005543">
    <property type="entry name" value="PASTA_dom"/>
</dbReference>
<dbReference type="Pfam" id="PF03793">
    <property type="entry name" value="PASTA"/>
    <property type="match status" value="1"/>
</dbReference>
<sequence>MGLKDALYLLENLGYRVRFAGKGKVTGQNPAPGTPLDKNGIVEIQLKEIYETQ</sequence>
<accession>A0A645FDN1</accession>
<name>A0A645FDN1_9ZZZZ</name>
<proteinExistence type="predicted"/>
<protein>
    <recommendedName>
        <fullName evidence="1">PASTA domain-containing protein</fullName>
    </recommendedName>
</protein>
<gene>
    <name evidence="2" type="ORF">SDC9_157899</name>
</gene>
<dbReference type="AlphaFoldDB" id="A0A645FDN1"/>
<dbReference type="EMBL" id="VSSQ01056769">
    <property type="protein sequence ID" value="MPN10604.1"/>
    <property type="molecule type" value="Genomic_DNA"/>
</dbReference>
<dbReference type="SUPFAM" id="SSF54184">
    <property type="entry name" value="Penicillin-binding protein 2x (pbp-2x), c-terminal domain"/>
    <property type="match status" value="1"/>
</dbReference>
<evidence type="ECO:0000259" key="1">
    <source>
        <dbReference type="PROSITE" id="PS51178"/>
    </source>
</evidence>
<comment type="caution">
    <text evidence="2">The sequence shown here is derived from an EMBL/GenBank/DDBJ whole genome shotgun (WGS) entry which is preliminary data.</text>
</comment>
<organism evidence="2">
    <name type="scientific">bioreactor metagenome</name>
    <dbReference type="NCBI Taxonomy" id="1076179"/>
    <lineage>
        <taxon>unclassified sequences</taxon>
        <taxon>metagenomes</taxon>
        <taxon>ecological metagenomes</taxon>
    </lineage>
</organism>